<proteinExistence type="predicted"/>
<feature type="signal peptide" evidence="1">
    <location>
        <begin position="1"/>
        <end position="17"/>
    </location>
</feature>
<evidence type="ECO:0000256" key="1">
    <source>
        <dbReference type="SAM" id="SignalP"/>
    </source>
</evidence>
<dbReference type="EMBL" id="GBRH01259461">
    <property type="protein sequence ID" value="JAD38434.1"/>
    <property type="molecule type" value="Transcribed_RNA"/>
</dbReference>
<evidence type="ECO:0000313" key="2">
    <source>
        <dbReference type="EMBL" id="JAD38434.1"/>
    </source>
</evidence>
<name>A0A0A8ZGB1_ARUDO</name>
<protein>
    <submittedName>
        <fullName evidence="2">Uncharacterized protein</fullName>
    </submittedName>
</protein>
<feature type="chain" id="PRO_5002062233" evidence="1">
    <location>
        <begin position="18"/>
        <end position="62"/>
    </location>
</feature>
<reference evidence="2" key="1">
    <citation type="submission" date="2014-09" db="EMBL/GenBank/DDBJ databases">
        <authorList>
            <person name="Magalhaes I.L.F."/>
            <person name="Oliveira U."/>
            <person name="Santos F.R."/>
            <person name="Vidigal T.H.D.A."/>
            <person name="Brescovit A.D."/>
            <person name="Santos A.J."/>
        </authorList>
    </citation>
    <scope>NUCLEOTIDE SEQUENCE</scope>
    <source>
        <tissue evidence="2">Shoot tissue taken approximately 20 cm above the soil surface</tissue>
    </source>
</reference>
<sequence>MVSCCALALLLSWTAPGDRNAGGGAAVLTYWLSTPHATAKRRVMLSVDDISAINVDPRRREE</sequence>
<accession>A0A0A8ZGB1</accession>
<dbReference type="AlphaFoldDB" id="A0A0A8ZGB1"/>
<reference evidence="2" key="2">
    <citation type="journal article" date="2015" name="Data Brief">
        <title>Shoot transcriptome of the giant reed, Arundo donax.</title>
        <authorList>
            <person name="Barrero R.A."/>
            <person name="Guerrero F.D."/>
            <person name="Moolhuijzen P."/>
            <person name="Goolsby J.A."/>
            <person name="Tidwell J."/>
            <person name="Bellgard S.E."/>
            <person name="Bellgard M.I."/>
        </authorList>
    </citation>
    <scope>NUCLEOTIDE SEQUENCE</scope>
    <source>
        <tissue evidence="2">Shoot tissue taken approximately 20 cm above the soil surface</tissue>
    </source>
</reference>
<organism evidence="2">
    <name type="scientific">Arundo donax</name>
    <name type="common">Giant reed</name>
    <name type="synonym">Donax arundinaceus</name>
    <dbReference type="NCBI Taxonomy" id="35708"/>
    <lineage>
        <taxon>Eukaryota</taxon>
        <taxon>Viridiplantae</taxon>
        <taxon>Streptophyta</taxon>
        <taxon>Embryophyta</taxon>
        <taxon>Tracheophyta</taxon>
        <taxon>Spermatophyta</taxon>
        <taxon>Magnoliopsida</taxon>
        <taxon>Liliopsida</taxon>
        <taxon>Poales</taxon>
        <taxon>Poaceae</taxon>
        <taxon>PACMAD clade</taxon>
        <taxon>Arundinoideae</taxon>
        <taxon>Arundineae</taxon>
        <taxon>Arundo</taxon>
    </lineage>
</organism>
<keyword evidence="1" id="KW-0732">Signal</keyword>